<keyword evidence="2" id="KW-0067">ATP-binding</keyword>
<accession>A0AA39UL98</accession>
<dbReference type="PANTHER" id="PTHR45629:SF7">
    <property type="entry name" value="DNA EXCISION REPAIR PROTEIN ERCC-6-RELATED"/>
    <property type="match status" value="1"/>
</dbReference>
<dbReference type="Gene3D" id="3.40.50.10810">
    <property type="entry name" value="Tandem AAA-ATPase domain"/>
    <property type="match status" value="1"/>
</dbReference>
<dbReference type="GO" id="GO:0015616">
    <property type="term" value="F:DNA translocase activity"/>
    <property type="evidence" value="ECO:0007669"/>
    <property type="project" value="TreeGrafter"/>
</dbReference>
<dbReference type="InterPro" id="IPR027417">
    <property type="entry name" value="P-loop_NTPase"/>
</dbReference>
<dbReference type="PROSITE" id="PS51192">
    <property type="entry name" value="HELICASE_ATP_BIND_1"/>
    <property type="match status" value="1"/>
</dbReference>
<sequence>MKAWEWVSVGKDIDLECCTTGAEYHSGTCFGQVAAVSAPLVTSAGPSKAFTPLKLSMLPQLNTVSTERKESHWTTNWRKVGNKKNWEGDAYILHTGKIVTFISEISKKLSTLAWKGTPLQSGQTLYFGGKEVQLLNQVSLSELPCHSGIVDAPTNQKPTPLSGVNDSVKKFATPLLMGGISPATFYGSVKKSAKPLHNPDVEGAIVMKSPTKEHIQKYNKKNGAILPVILDPIIASMKFMYECVTGLQKHEGRGCILADEMGLGKTLVSPGQNPYSGMGPVVKKVLIICPVSLINNWKAKLHKWLGRDRVGVIVCDKEKNTIPVFINWKPQKGLIIGYERLRTVIKTLGACVPPIGLTVCDEGHRLKSANNKTTATFDALRMLRRIILSGTPIQNDLGEFHAMANFCNPGLLC</sequence>
<dbReference type="GO" id="GO:0007131">
    <property type="term" value="P:reciprocal meiotic recombination"/>
    <property type="evidence" value="ECO:0007669"/>
    <property type="project" value="TreeGrafter"/>
</dbReference>
<keyword evidence="5" id="KW-1185">Reference proteome</keyword>
<evidence type="ECO:0000256" key="1">
    <source>
        <dbReference type="ARBA" id="ARBA00022741"/>
    </source>
</evidence>
<dbReference type="SMART" id="SM00487">
    <property type="entry name" value="DEXDc"/>
    <property type="match status" value="1"/>
</dbReference>
<dbReference type="AlphaFoldDB" id="A0AA39UL98"/>
<dbReference type="InterPro" id="IPR014001">
    <property type="entry name" value="Helicase_ATP-bd"/>
</dbReference>
<evidence type="ECO:0000313" key="5">
    <source>
        <dbReference type="Proteomes" id="UP001175228"/>
    </source>
</evidence>
<dbReference type="EMBL" id="JAUEPU010000022">
    <property type="protein sequence ID" value="KAK0493992.1"/>
    <property type="molecule type" value="Genomic_DNA"/>
</dbReference>
<dbReference type="GO" id="GO:0000724">
    <property type="term" value="P:double-strand break repair via homologous recombination"/>
    <property type="evidence" value="ECO:0007669"/>
    <property type="project" value="TreeGrafter"/>
</dbReference>
<dbReference type="GO" id="GO:0005634">
    <property type="term" value="C:nucleus"/>
    <property type="evidence" value="ECO:0007669"/>
    <property type="project" value="TreeGrafter"/>
</dbReference>
<dbReference type="InterPro" id="IPR050496">
    <property type="entry name" value="SNF2_RAD54_helicase_repair"/>
</dbReference>
<organism evidence="4 5">
    <name type="scientific">Armillaria luteobubalina</name>
    <dbReference type="NCBI Taxonomy" id="153913"/>
    <lineage>
        <taxon>Eukaryota</taxon>
        <taxon>Fungi</taxon>
        <taxon>Dikarya</taxon>
        <taxon>Basidiomycota</taxon>
        <taxon>Agaricomycotina</taxon>
        <taxon>Agaricomycetes</taxon>
        <taxon>Agaricomycetidae</taxon>
        <taxon>Agaricales</taxon>
        <taxon>Marasmiineae</taxon>
        <taxon>Physalacriaceae</taxon>
        <taxon>Armillaria</taxon>
    </lineage>
</organism>
<protein>
    <submittedName>
        <fullName evidence="4">SNF2 family N-terminal domain-containing protein</fullName>
    </submittedName>
</protein>
<dbReference type="InterPro" id="IPR000330">
    <property type="entry name" value="SNF2_N"/>
</dbReference>
<reference evidence="4" key="1">
    <citation type="submission" date="2023-06" db="EMBL/GenBank/DDBJ databases">
        <authorList>
            <consortium name="Lawrence Berkeley National Laboratory"/>
            <person name="Ahrendt S."/>
            <person name="Sahu N."/>
            <person name="Indic B."/>
            <person name="Wong-Bajracharya J."/>
            <person name="Merenyi Z."/>
            <person name="Ke H.-M."/>
            <person name="Monk M."/>
            <person name="Kocsube S."/>
            <person name="Drula E."/>
            <person name="Lipzen A."/>
            <person name="Balint B."/>
            <person name="Henrissat B."/>
            <person name="Andreopoulos B."/>
            <person name="Martin F.M."/>
            <person name="Harder C.B."/>
            <person name="Rigling D."/>
            <person name="Ford K.L."/>
            <person name="Foster G.D."/>
            <person name="Pangilinan J."/>
            <person name="Papanicolaou A."/>
            <person name="Barry K."/>
            <person name="LaButti K."/>
            <person name="Viragh M."/>
            <person name="Koriabine M."/>
            <person name="Yan M."/>
            <person name="Riley R."/>
            <person name="Champramary S."/>
            <person name="Plett K.L."/>
            <person name="Tsai I.J."/>
            <person name="Slot J."/>
            <person name="Sipos G."/>
            <person name="Plett J."/>
            <person name="Nagy L.G."/>
            <person name="Grigoriev I.V."/>
        </authorList>
    </citation>
    <scope>NUCLEOTIDE SEQUENCE</scope>
    <source>
        <strain evidence="4">HWK02</strain>
    </source>
</reference>
<dbReference type="GO" id="GO:0005524">
    <property type="term" value="F:ATP binding"/>
    <property type="evidence" value="ECO:0007669"/>
    <property type="project" value="InterPro"/>
</dbReference>
<dbReference type="Proteomes" id="UP001175228">
    <property type="component" value="Unassembled WGS sequence"/>
</dbReference>
<proteinExistence type="predicted"/>
<name>A0AA39UL98_9AGAR</name>
<feature type="domain" description="Helicase ATP-binding" evidence="3">
    <location>
        <begin position="246"/>
        <end position="410"/>
    </location>
</feature>
<evidence type="ECO:0000256" key="2">
    <source>
        <dbReference type="ARBA" id="ARBA00022840"/>
    </source>
</evidence>
<evidence type="ECO:0000259" key="3">
    <source>
        <dbReference type="PROSITE" id="PS51192"/>
    </source>
</evidence>
<comment type="caution">
    <text evidence="4">The sequence shown here is derived from an EMBL/GenBank/DDBJ whole genome shotgun (WGS) entry which is preliminary data.</text>
</comment>
<keyword evidence="1" id="KW-0547">Nucleotide-binding</keyword>
<dbReference type="Pfam" id="PF00176">
    <property type="entry name" value="SNF2-rel_dom"/>
    <property type="match status" value="1"/>
</dbReference>
<dbReference type="PANTHER" id="PTHR45629">
    <property type="entry name" value="SNF2/RAD54 FAMILY MEMBER"/>
    <property type="match status" value="1"/>
</dbReference>
<dbReference type="SUPFAM" id="SSF52540">
    <property type="entry name" value="P-loop containing nucleoside triphosphate hydrolases"/>
    <property type="match status" value="1"/>
</dbReference>
<gene>
    <name evidence="4" type="ORF">EDD18DRAFT_1355945</name>
</gene>
<evidence type="ECO:0000313" key="4">
    <source>
        <dbReference type="EMBL" id="KAK0493992.1"/>
    </source>
</evidence>
<dbReference type="InterPro" id="IPR038718">
    <property type="entry name" value="SNF2-like_sf"/>
</dbReference>